<dbReference type="EMBL" id="BARV01007109">
    <property type="protein sequence ID" value="GAI03750.1"/>
    <property type="molecule type" value="Genomic_DNA"/>
</dbReference>
<reference evidence="1" key="1">
    <citation type="journal article" date="2014" name="Front. Microbiol.">
        <title>High frequency of phylogenetically diverse reductive dehalogenase-homologous genes in deep subseafloor sedimentary metagenomes.</title>
        <authorList>
            <person name="Kawai M."/>
            <person name="Futagami T."/>
            <person name="Toyoda A."/>
            <person name="Takaki Y."/>
            <person name="Nishi S."/>
            <person name="Hori S."/>
            <person name="Arai W."/>
            <person name="Tsubouchi T."/>
            <person name="Morono Y."/>
            <person name="Uchiyama I."/>
            <person name="Ito T."/>
            <person name="Fujiyama A."/>
            <person name="Inagaki F."/>
            <person name="Takami H."/>
        </authorList>
    </citation>
    <scope>NUCLEOTIDE SEQUENCE</scope>
    <source>
        <strain evidence="1">Expedition CK06-06</strain>
    </source>
</reference>
<sequence>MKPTIYSIIKITAGHFHCWCESSVGRIRKENKNVPQDLWDKFEKFKEVKLEKKLKWYARFWNWIKIIFRLKL</sequence>
<organism evidence="1">
    <name type="scientific">marine sediment metagenome</name>
    <dbReference type="NCBI Taxonomy" id="412755"/>
    <lineage>
        <taxon>unclassified sequences</taxon>
        <taxon>metagenomes</taxon>
        <taxon>ecological metagenomes</taxon>
    </lineage>
</organism>
<comment type="caution">
    <text evidence="1">The sequence shown here is derived from an EMBL/GenBank/DDBJ whole genome shotgun (WGS) entry which is preliminary data.</text>
</comment>
<accession>X1LMX2</accession>
<evidence type="ECO:0000313" key="1">
    <source>
        <dbReference type="EMBL" id="GAI03750.1"/>
    </source>
</evidence>
<gene>
    <name evidence="1" type="ORF">S06H3_14539</name>
</gene>
<name>X1LMX2_9ZZZZ</name>
<dbReference type="AlphaFoldDB" id="X1LMX2"/>
<protein>
    <submittedName>
        <fullName evidence="1">Uncharacterized protein</fullName>
    </submittedName>
</protein>
<proteinExistence type="predicted"/>